<dbReference type="OrthoDB" id="8568598at2"/>
<organism evidence="2 3">
    <name type="scientific">Nitrosospira lacus</name>
    <dbReference type="NCBI Taxonomy" id="1288494"/>
    <lineage>
        <taxon>Bacteria</taxon>
        <taxon>Pseudomonadati</taxon>
        <taxon>Pseudomonadota</taxon>
        <taxon>Betaproteobacteria</taxon>
        <taxon>Nitrosomonadales</taxon>
        <taxon>Nitrosomonadaceae</taxon>
        <taxon>Nitrosospira</taxon>
    </lineage>
</organism>
<proteinExistence type="predicted"/>
<dbReference type="KEGG" id="nlc:EBAPG3_008695"/>
<evidence type="ECO:0000259" key="1">
    <source>
        <dbReference type="Pfam" id="PF13229"/>
    </source>
</evidence>
<dbReference type="InterPro" id="IPR039448">
    <property type="entry name" value="Beta_helix"/>
</dbReference>
<dbReference type="InterPro" id="IPR012334">
    <property type="entry name" value="Pectin_lyas_fold"/>
</dbReference>
<dbReference type="RefSeq" id="WP_081607279.1">
    <property type="nucleotide sequence ID" value="NZ_CP021106.3"/>
</dbReference>
<dbReference type="InterPro" id="IPR011050">
    <property type="entry name" value="Pectin_lyase_fold/virulence"/>
</dbReference>
<dbReference type="eggNOG" id="ENOG50315UA">
    <property type="taxonomic scope" value="Bacteria"/>
</dbReference>
<feature type="domain" description="Right handed beta helix" evidence="1">
    <location>
        <begin position="235"/>
        <end position="362"/>
    </location>
</feature>
<dbReference type="SUPFAM" id="SSF51126">
    <property type="entry name" value="Pectin lyase-like"/>
    <property type="match status" value="1"/>
</dbReference>
<name>A0A1W6SPW6_9PROT</name>
<accession>A0A1W6SPW6</accession>
<reference evidence="2 3" key="1">
    <citation type="journal article" date="2015" name="Int. J. Syst. Evol. Microbiol.">
        <title>Nitrosospira lacus sp. nov., a psychrotolerant, ammonia-oxidizing bacterium from sandy lake sediment.</title>
        <authorList>
            <person name="Urakawa H."/>
            <person name="Garcia J.C."/>
            <person name="Nielsen J.L."/>
            <person name="Le V.Q."/>
            <person name="Kozlowski J.A."/>
            <person name="Stein L.Y."/>
            <person name="Lim C.K."/>
            <person name="Pommerening-Roser A."/>
            <person name="Martens-Habbena W."/>
            <person name="Stahl D.A."/>
            <person name="Klotz M.G."/>
        </authorList>
    </citation>
    <scope>NUCLEOTIDE SEQUENCE [LARGE SCALE GENOMIC DNA]</scope>
    <source>
        <strain evidence="2 3">APG3</strain>
    </source>
</reference>
<keyword evidence="3" id="KW-1185">Reference proteome</keyword>
<dbReference type="EMBL" id="CP021106">
    <property type="protein sequence ID" value="ARO87837.1"/>
    <property type="molecule type" value="Genomic_DNA"/>
</dbReference>
<protein>
    <recommendedName>
        <fullName evidence="1">Right handed beta helix domain-containing protein</fullName>
    </recommendedName>
</protein>
<evidence type="ECO:0000313" key="3">
    <source>
        <dbReference type="Proteomes" id="UP000012179"/>
    </source>
</evidence>
<gene>
    <name evidence="2" type="ORF">EBAPG3_008695</name>
</gene>
<dbReference type="Gene3D" id="2.160.20.10">
    <property type="entry name" value="Single-stranded right-handed beta-helix, Pectin lyase-like"/>
    <property type="match status" value="1"/>
</dbReference>
<dbReference type="AlphaFoldDB" id="A0A1W6SPW6"/>
<evidence type="ECO:0000313" key="2">
    <source>
        <dbReference type="EMBL" id="ARO87837.1"/>
    </source>
</evidence>
<sequence length="423" mass="44859">MATYCVDPTAATNGTGSLASPFNAWSSAWSAAGAGSSDVLLQKQGTTFTGTIGCSRNGASAAAPIIMGVYRAQTGERITGTQGAARVNGNGNAIGINMQDRYNVLVDGFEVYNCQNYGIYEGHSTGTADQKADYVTAVQLKNLYVHHIYAYDLAAIWIQGSGVRYNNILIEDCAGDGLCHAGSVTGEDIVVRRINNTAGGLGDCIAHHYCRSNSYWRRCLLDHSNNSQKQPMVLGTGVLIPASSIVIEDCELIGNAEGAGSLSANFVTGLKIRRNKLTGDKGIYILGATSSADIDSNIVMGRGGNTIGIGCTSGATVNARQNTIIAHQRAIELLGTKNVATNNLIQSAGSTPILAYAKTTNYTNLDGNAEVDVLYRPQTVTVKRRGTYVGGKDFYGKQFYNPPNIGAVDDLPATRKYLVITRR</sequence>
<dbReference type="Proteomes" id="UP000012179">
    <property type="component" value="Chromosome"/>
</dbReference>
<dbReference type="Pfam" id="PF13229">
    <property type="entry name" value="Beta_helix"/>
    <property type="match status" value="1"/>
</dbReference>